<reference evidence="1 2" key="1">
    <citation type="journal article" date="2022" name="Genome Biol. Evol.">
        <title>The Spruce Budworm Genome: Reconstructing the Evolutionary History of Antifreeze Proteins.</title>
        <authorList>
            <person name="Beliveau C."/>
            <person name="Gagne P."/>
            <person name="Picq S."/>
            <person name="Vernygora O."/>
            <person name="Keeling C.I."/>
            <person name="Pinkney K."/>
            <person name="Doucet D."/>
            <person name="Wen F."/>
            <person name="Johnston J.S."/>
            <person name="Maaroufi H."/>
            <person name="Boyle B."/>
            <person name="Laroche J."/>
            <person name="Dewar K."/>
            <person name="Juretic N."/>
            <person name="Blackburn G."/>
            <person name="Nisole A."/>
            <person name="Brunet B."/>
            <person name="Brandao M."/>
            <person name="Lumley L."/>
            <person name="Duan J."/>
            <person name="Quan G."/>
            <person name="Lucarotti C.J."/>
            <person name="Roe A.D."/>
            <person name="Sperling F.A.H."/>
            <person name="Levesque R.C."/>
            <person name="Cusson M."/>
        </authorList>
    </citation>
    <scope>NUCLEOTIDE SEQUENCE [LARGE SCALE GENOMIC DNA]</scope>
    <source>
        <strain evidence="1">Glfc:IPQL:Cfum</strain>
    </source>
</reference>
<comment type="caution">
    <text evidence="1">The sequence shown here is derived from an EMBL/GenBank/DDBJ whole genome shotgun (WGS) entry which is preliminary data.</text>
</comment>
<sequence length="68" mass="7600">MVTHVEIKGFEDFSKYTGSIDDAGPPVYFFFSGEKLPGGDSWCPDCVEVKRIMAKAGAFIANWVFIFE</sequence>
<dbReference type="EMBL" id="CM046105">
    <property type="protein sequence ID" value="KAI8434562.1"/>
    <property type="molecule type" value="Genomic_DNA"/>
</dbReference>
<proteinExistence type="predicted"/>
<evidence type="ECO:0000313" key="2">
    <source>
        <dbReference type="Proteomes" id="UP001064048"/>
    </source>
</evidence>
<keyword evidence="2" id="KW-1185">Reference proteome</keyword>
<evidence type="ECO:0000313" key="1">
    <source>
        <dbReference type="EMBL" id="KAI8434562.1"/>
    </source>
</evidence>
<accession>A0ACC0KDL0</accession>
<organism evidence="1 2">
    <name type="scientific">Choristoneura fumiferana</name>
    <name type="common">Spruce budworm moth</name>
    <name type="synonym">Archips fumiferana</name>
    <dbReference type="NCBI Taxonomy" id="7141"/>
    <lineage>
        <taxon>Eukaryota</taxon>
        <taxon>Metazoa</taxon>
        <taxon>Ecdysozoa</taxon>
        <taxon>Arthropoda</taxon>
        <taxon>Hexapoda</taxon>
        <taxon>Insecta</taxon>
        <taxon>Pterygota</taxon>
        <taxon>Neoptera</taxon>
        <taxon>Endopterygota</taxon>
        <taxon>Lepidoptera</taxon>
        <taxon>Glossata</taxon>
        <taxon>Ditrysia</taxon>
        <taxon>Tortricoidea</taxon>
        <taxon>Tortricidae</taxon>
        <taxon>Tortricinae</taxon>
        <taxon>Choristoneura</taxon>
    </lineage>
</organism>
<gene>
    <name evidence="1" type="ORF">MSG28_003108</name>
</gene>
<name>A0ACC0KDL0_CHOFU</name>
<dbReference type="Proteomes" id="UP001064048">
    <property type="component" value="Chromosome 5"/>
</dbReference>
<protein>
    <submittedName>
        <fullName evidence="1">Uncharacterized protein</fullName>
    </submittedName>
</protein>